<feature type="domain" description="Core Histone H2A/H2B/H3" evidence="11">
    <location>
        <begin position="20"/>
        <end position="98"/>
    </location>
</feature>
<evidence type="ECO:0000256" key="2">
    <source>
        <dbReference type="ARBA" id="ARBA00004123"/>
    </source>
</evidence>
<sequence>MPGQSTEEDVKQAGSSRATKSSGDKKRRKKRKESFCIYFYKMLKLYHSELGISSKSMWIMNSFVNDMFDRIASEASRLAQHSKRMTIGAREVQAAVRLLLPGELSMHAVNKGTKAVNKYMSFK</sequence>
<feature type="region of interest" description="Disordered" evidence="10">
    <location>
        <begin position="1"/>
        <end position="31"/>
    </location>
</feature>
<keyword evidence="8" id="KW-0539">Nucleus</keyword>
<keyword evidence="9" id="KW-0544">Nucleosome core</keyword>
<dbReference type="STRING" id="36087.A0A077Z6S6"/>
<dbReference type="AlphaFoldDB" id="A0A077Z6S6"/>
<dbReference type="OrthoDB" id="5807605at2759"/>
<dbReference type="InterPro" id="IPR009072">
    <property type="entry name" value="Histone-fold"/>
</dbReference>
<evidence type="ECO:0000256" key="3">
    <source>
        <dbReference type="ARBA" id="ARBA00004286"/>
    </source>
</evidence>
<dbReference type="CDD" id="cd22910">
    <property type="entry name" value="HFD_H2B"/>
    <property type="match status" value="1"/>
</dbReference>
<dbReference type="SUPFAM" id="SSF47113">
    <property type="entry name" value="Histone-fold"/>
    <property type="match status" value="1"/>
</dbReference>
<dbReference type="GO" id="GO:0030527">
    <property type="term" value="F:structural constituent of chromatin"/>
    <property type="evidence" value="ECO:0007669"/>
    <property type="project" value="InterPro"/>
</dbReference>
<reference evidence="12" key="2">
    <citation type="submission" date="2014-03" db="EMBL/GenBank/DDBJ databases">
        <title>The whipworm genome and dual-species transcriptomics of an intimate host-pathogen interaction.</title>
        <authorList>
            <person name="Foth B.J."/>
            <person name="Tsai I.J."/>
            <person name="Reid A.J."/>
            <person name="Bancroft A.J."/>
            <person name="Nichol S."/>
            <person name="Tracey A."/>
            <person name="Holroyd N."/>
            <person name="Cotton J.A."/>
            <person name="Stanley E.J."/>
            <person name="Zarowiecki M."/>
            <person name="Liu J.Z."/>
            <person name="Huckvale T."/>
            <person name="Cooper P.J."/>
            <person name="Grencis R.K."/>
            <person name="Berriman M."/>
        </authorList>
    </citation>
    <scope>NUCLEOTIDE SEQUENCE [LARGE SCALE GENOMIC DNA]</scope>
</reference>
<comment type="subcellular location">
    <subcellularLocation>
        <location evidence="3">Chromosome</location>
    </subcellularLocation>
    <subcellularLocation>
        <location evidence="2">Nucleus</location>
    </subcellularLocation>
</comment>
<dbReference type="Pfam" id="PF00125">
    <property type="entry name" value="Histone"/>
    <property type="match status" value="1"/>
</dbReference>
<evidence type="ECO:0000256" key="1">
    <source>
        <dbReference type="ARBA" id="ARBA00002001"/>
    </source>
</evidence>
<dbReference type="GO" id="GO:0003677">
    <property type="term" value="F:DNA binding"/>
    <property type="evidence" value="ECO:0007669"/>
    <property type="project" value="UniProtKB-KW"/>
</dbReference>
<dbReference type="GO" id="GO:0046982">
    <property type="term" value="F:protein heterodimerization activity"/>
    <property type="evidence" value="ECO:0007669"/>
    <property type="project" value="InterPro"/>
</dbReference>
<dbReference type="PRINTS" id="PR00621">
    <property type="entry name" value="HISTONEH2B"/>
</dbReference>
<dbReference type="Proteomes" id="UP000030665">
    <property type="component" value="Unassembled WGS sequence"/>
</dbReference>
<gene>
    <name evidence="12" type="ORF">TTRE_0000417001</name>
</gene>
<dbReference type="GO" id="GO:0000786">
    <property type="term" value="C:nucleosome"/>
    <property type="evidence" value="ECO:0007669"/>
    <property type="project" value="UniProtKB-KW"/>
</dbReference>
<evidence type="ECO:0000256" key="8">
    <source>
        <dbReference type="ARBA" id="ARBA00023242"/>
    </source>
</evidence>
<evidence type="ECO:0000313" key="12">
    <source>
        <dbReference type="EMBL" id="CDW55896.1"/>
    </source>
</evidence>
<dbReference type="SMART" id="SM00427">
    <property type="entry name" value="H2B"/>
    <property type="match status" value="1"/>
</dbReference>
<evidence type="ECO:0000256" key="10">
    <source>
        <dbReference type="SAM" id="MobiDB-lite"/>
    </source>
</evidence>
<evidence type="ECO:0000259" key="11">
    <source>
        <dbReference type="Pfam" id="PF00125"/>
    </source>
</evidence>
<dbReference type="GO" id="GO:0045087">
    <property type="term" value="P:innate immune response"/>
    <property type="evidence" value="ECO:0007669"/>
    <property type="project" value="UniProtKB-ARBA"/>
</dbReference>
<protein>
    <submittedName>
        <fullName evidence="12">Histone domain containing protein</fullName>
    </submittedName>
</protein>
<evidence type="ECO:0000256" key="9">
    <source>
        <dbReference type="ARBA" id="ARBA00023269"/>
    </source>
</evidence>
<dbReference type="Gene3D" id="1.10.20.10">
    <property type="entry name" value="Histone, subunit A"/>
    <property type="match status" value="1"/>
</dbReference>
<dbReference type="PANTHER" id="PTHR23428">
    <property type="entry name" value="HISTONE H2B"/>
    <property type="match status" value="1"/>
</dbReference>
<dbReference type="FunFam" id="1.10.20.10:FF:000016">
    <property type="entry name" value="Histone H2B"/>
    <property type="match status" value="1"/>
</dbReference>
<organism evidence="12 13">
    <name type="scientific">Trichuris trichiura</name>
    <name type="common">Whipworm</name>
    <name type="synonym">Trichocephalus trichiurus</name>
    <dbReference type="NCBI Taxonomy" id="36087"/>
    <lineage>
        <taxon>Eukaryota</taxon>
        <taxon>Metazoa</taxon>
        <taxon>Ecdysozoa</taxon>
        <taxon>Nematoda</taxon>
        <taxon>Enoplea</taxon>
        <taxon>Dorylaimia</taxon>
        <taxon>Trichinellida</taxon>
        <taxon>Trichuridae</taxon>
        <taxon>Trichuris</taxon>
    </lineage>
</organism>
<proteinExistence type="inferred from homology"/>
<dbReference type="GO" id="GO:0005634">
    <property type="term" value="C:nucleus"/>
    <property type="evidence" value="ECO:0007669"/>
    <property type="project" value="UniProtKB-SubCell"/>
</dbReference>
<comment type="similarity">
    <text evidence="4">Belongs to the histone H2B family.</text>
</comment>
<comment type="function">
    <text evidence="1">Core component of nucleosome. Nucleosomes wrap and compact DNA into chromatin, limiting DNA accessibility to the cellular machineries which require DNA as a template. Histones thereby play a central role in transcription regulation, DNA repair, DNA replication and chromosomal stability. DNA accessibility is regulated via a complex set of post-translational modifications of histones, also called histone code, and nucleosome remodeling.</text>
</comment>
<reference evidence="12" key="1">
    <citation type="submission" date="2014-01" db="EMBL/GenBank/DDBJ databases">
        <authorList>
            <person name="Aslett M."/>
        </authorList>
    </citation>
    <scope>NUCLEOTIDE SEQUENCE</scope>
</reference>
<evidence type="ECO:0000256" key="7">
    <source>
        <dbReference type="ARBA" id="ARBA00023125"/>
    </source>
</evidence>
<evidence type="ECO:0000256" key="6">
    <source>
        <dbReference type="ARBA" id="ARBA00022454"/>
    </source>
</evidence>
<name>A0A077Z6S6_TRITR</name>
<evidence type="ECO:0000256" key="4">
    <source>
        <dbReference type="ARBA" id="ARBA00006846"/>
    </source>
</evidence>
<accession>A0A077Z6S6</accession>
<keyword evidence="7" id="KW-0238">DNA-binding</keyword>
<evidence type="ECO:0000313" key="13">
    <source>
        <dbReference type="Proteomes" id="UP000030665"/>
    </source>
</evidence>
<dbReference type="InterPro" id="IPR000558">
    <property type="entry name" value="Histone_H2B"/>
</dbReference>
<keyword evidence="6" id="KW-0158">Chromosome</keyword>
<keyword evidence="13" id="KW-1185">Reference proteome</keyword>
<dbReference type="InterPro" id="IPR007125">
    <property type="entry name" value="H2A/H2B/H3"/>
</dbReference>
<evidence type="ECO:0000256" key="5">
    <source>
        <dbReference type="ARBA" id="ARBA00011538"/>
    </source>
</evidence>
<dbReference type="EMBL" id="HG805991">
    <property type="protein sequence ID" value="CDW55896.1"/>
    <property type="molecule type" value="Genomic_DNA"/>
</dbReference>
<comment type="subunit">
    <text evidence="5">The nucleosome is a histone octamer containing two molecules each of H2A, H2B, H3 and H4 assembled in one H3-H4 heterotetramer and two H2A-H2B heterodimers. The octamer wraps approximately 147 bp of DNA.</text>
</comment>